<reference evidence="1 2" key="1">
    <citation type="journal article" date="2021" name="Front. Genet.">
        <title>Chromosome-Level Genome Assembly Reveals Significant Gene Expansion in the Toll and IMD Signaling Pathways of Dendrolimus kikuchii.</title>
        <authorList>
            <person name="Zhou J."/>
            <person name="Wu P."/>
            <person name="Xiong Z."/>
            <person name="Liu N."/>
            <person name="Zhao N."/>
            <person name="Ji M."/>
            <person name="Qiu Y."/>
            <person name="Yang B."/>
        </authorList>
    </citation>
    <scope>NUCLEOTIDE SEQUENCE [LARGE SCALE GENOMIC DNA]</scope>
    <source>
        <strain evidence="1">Ann1</strain>
    </source>
</reference>
<name>A0ACC1D8S8_9NEOP</name>
<dbReference type="Proteomes" id="UP000824533">
    <property type="component" value="Linkage Group LG06"/>
</dbReference>
<accession>A0ACC1D8S8</accession>
<sequence length="50" mass="5542">PHTIAQQPKQKNSTTTRASQRSSTRGLAMAKKAPVSLDRQQNTPRVPKPF</sequence>
<organism evidence="1 2">
    <name type="scientific">Dendrolimus kikuchii</name>
    <dbReference type="NCBI Taxonomy" id="765133"/>
    <lineage>
        <taxon>Eukaryota</taxon>
        <taxon>Metazoa</taxon>
        <taxon>Ecdysozoa</taxon>
        <taxon>Arthropoda</taxon>
        <taxon>Hexapoda</taxon>
        <taxon>Insecta</taxon>
        <taxon>Pterygota</taxon>
        <taxon>Neoptera</taxon>
        <taxon>Endopterygota</taxon>
        <taxon>Lepidoptera</taxon>
        <taxon>Glossata</taxon>
        <taxon>Ditrysia</taxon>
        <taxon>Bombycoidea</taxon>
        <taxon>Lasiocampidae</taxon>
        <taxon>Dendrolimus</taxon>
    </lineage>
</organism>
<evidence type="ECO:0000313" key="1">
    <source>
        <dbReference type="EMBL" id="KAJ0180245.1"/>
    </source>
</evidence>
<feature type="non-terminal residue" evidence="1">
    <location>
        <position position="50"/>
    </location>
</feature>
<dbReference type="EMBL" id="CM034392">
    <property type="protein sequence ID" value="KAJ0180245.1"/>
    <property type="molecule type" value="Genomic_DNA"/>
</dbReference>
<evidence type="ECO:0000313" key="2">
    <source>
        <dbReference type="Proteomes" id="UP000824533"/>
    </source>
</evidence>
<comment type="caution">
    <text evidence="1">The sequence shown here is derived from an EMBL/GenBank/DDBJ whole genome shotgun (WGS) entry which is preliminary data.</text>
</comment>
<feature type="non-terminal residue" evidence="1">
    <location>
        <position position="1"/>
    </location>
</feature>
<protein>
    <submittedName>
        <fullName evidence="1">Uncharacterized protein</fullName>
    </submittedName>
</protein>
<gene>
    <name evidence="1" type="ORF">K1T71_003649</name>
</gene>
<keyword evidence="2" id="KW-1185">Reference proteome</keyword>
<proteinExistence type="predicted"/>